<sequence>MKKIFLMVFISGVFTTLAGADVKMRDVPPDHWAASAVYDLIKLGVTKGYPDGTFRGNKPINRYETAIFLSKLAKALSGQDFKTDIKTLRDQITDLEKENKENLSVTGSYAGGWKAGNLLTAKGGVRGVVGSYRLILSGRREFDQNGALKIGLDTMDYGYFDDGSAAAAGRGLLASELLDIESEWRFNLADRPLNLKLTYGSGPKRHRADPTGILTSEVDVTYIRPNTGIAASTRLLGADVFLGYYSLMGAFNIDGRVNASQLTGSVAFNLPSVLKFFRLVLTGDYVARGLLSPAAKDVRARVDLSLPLNEKLQASGTLGVAGRESSDLMVSGALSINDPWDTGTVVSLKMAKIGSSYITPAFAGEEFYFAGYDNFNRPLVGGTVQVGGALTQIVSDKVRLAGRGDLRLAGDYKYAGADARLTAEGGISYDLAPGATLDASYRVHHDKGTSTTSDVAAVGLLYRF</sequence>
<dbReference type="PANTHER" id="PTHR43308">
    <property type="entry name" value="OUTER MEMBRANE PROTEIN ALPHA-RELATED"/>
    <property type="match status" value="1"/>
</dbReference>
<evidence type="ECO:0000313" key="4">
    <source>
        <dbReference type="EMBL" id="MBI5078997.1"/>
    </source>
</evidence>
<evidence type="ECO:0000259" key="3">
    <source>
        <dbReference type="PROSITE" id="PS51272"/>
    </source>
</evidence>
<dbReference type="PANTHER" id="PTHR43308:SF1">
    <property type="entry name" value="OUTER MEMBRANE PROTEIN ALPHA"/>
    <property type="match status" value="1"/>
</dbReference>
<name>A0A9D6UMQ6_UNCSA</name>
<accession>A0A9D6UMQ6</accession>
<evidence type="ECO:0000256" key="2">
    <source>
        <dbReference type="SAM" id="SignalP"/>
    </source>
</evidence>
<evidence type="ECO:0000313" key="5">
    <source>
        <dbReference type="Proteomes" id="UP000808761"/>
    </source>
</evidence>
<dbReference type="InterPro" id="IPR051465">
    <property type="entry name" value="Cell_Envelope_Struct_Comp"/>
</dbReference>
<dbReference type="PROSITE" id="PS51272">
    <property type="entry name" value="SLH"/>
    <property type="match status" value="1"/>
</dbReference>
<feature type="coiled-coil region" evidence="1">
    <location>
        <begin position="78"/>
        <end position="105"/>
    </location>
</feature>
<dbReference type="Proteomes" id="UP000808761">
    <property type="component" value="Unassembled WGS sequence"/>
</dbReference>
<organism evidence="4 5">
    <name type="scientific">Candidatus Saganbacteria bacterium</name>
    <dbReference type="NCBI Taxonomy" id="2575572"/>
    <lineage>
        <taxon>Bacteria</taxon>
        <taxon>Bacillati</taxon>
        <taxon>Saganbacteria</taxon>
    </lineage>
</organism>
<gene>
    <name evidence="4" type="ORF">HZB08_03150</name>
</gene>
<feature type="domain" description="SLH" evidence="3">
    <location>
        <begin position="20"/>
        <end position="83"/>
    </location>
</feature>
<comment type="caution">
    <text evidence="4">The sequence shown here is derived from an EMBL/GenBank/DDBJ whole genome shotgun (WGS) entry which is preliminary data.</text>
</comment>
<evidence type="ECO:0000256" key="1">
    <source>
        <dbReference type="SAM" id="Coils"/>
    </source>
</evidence>
<keyword evidence="2" id="KW-0732">Signal</keyword>
<keyword evidence="1" id="KW-0175">Coiled coil</keyword>
<feature type="chain" id="PRO_5039592068" evidence="2">
    <location>
        <begin position="21"/>
        <end position="464"/>
    </location>
</feature>
<dbReference type="AlphaFoldDB" id="A0A9D6UMQ6"/>
<dbReference type="InterPro" id="IPR001119">
    <property type="entry name" value="SLH_dom"/>
</dbReference>
<dbReference type="Pfam" id="PF00395">
    <property type="entry name" value="SLH"/>
    <property type="match status" value="1"/>
</dbReference>
<proteinExistence type="predicted"/>
<protein>
    <submittedName>
        <fullName evidence="4">S-layer homology domain-containing protein</fullName>
    </submittedName>
</protein>
<feature type="signal peptide" evidence="2">
    <location>
        <begin position="1"/>
        <end position="20"/>
    </location>
</feature>
<reference evidence="4" key="1">
    <citation type="submission" date="2020-07" db="EMBL/GenBank/DDBJ databases">
        <title>Huge and variable diversity of episymbiotic CPR bacteria and DPANN archaea in groundwater ecosystems.</title>
        <authorList>
            <person name="He C.Y."/>
            <person name="Keren R."/>
            <person name="Whittaker M."/>
            <person name="Farag I.F."/>
            <person name="Doudna J."/>
            <person name="Cate J.H.D."/>
            <person name="Banfield J.F."/>
        </authorList>
    </citation>
    <scope>NUCLEOTIDE SEQUENCE</scope>
    <source>
        <strain evidence="4">NC_groundwater_1860_Pr3_B-0.1um_51_7</strain>
    </source>
</reference>
<dbReference type="EMBL" id="JACRKR010000154">
    <property type="protein sequence ID" value="MBI5078997.1"/>
    <property type="molecule type" value="Genomic_DNA"/>
</dbReference>